<feature type="DNA-binding region" description="H-T-H motif" evidence="2">
    <location>
        <begin position="58"/>
        <end position="77"/>
    </location>
</feature>
<feature type="domain" description="HTH tetR-type" evidence="4">
    <location>
        <begin position="35"/>
        <end position="95"/>
    </location>
</feature>
<dbReference type="AlphaFoldDB" id="A0A545TKM6"/>
<dbReference type="InterPro" id="IPR050109">
    <property type="entry name" value="HTH-type_TetR-like_transc_reg"/>
</dbReference>
<dbReference type="Pfam" id="PF00440">
    <property type="entry name" value="TetR_N"/>
    <property type="match status" value="1"/>
</dbReference>
<feature type="region of interest" description="Disordered" evidence="3">
    <location>
        <begin position="1"/>
        <end position="35"/>
    </location>
</feature>
<dbReference type="InterPro" id="IPR001647">
    <property type="entry name" value="HTH_TetR"/>
</dbReference>
<evidence type="ECO:0000256" key="2">
    <source>
        <dbReference type="PROSITE-ProRule" id="PRU00335"/>
    </source>
</evidence>
<evidence type="ECO:0000256" key="3">
    <source>
        <dbReference type="SAM" id="MobiDB-lite"/>
    </source>
</evidence>
<dbReference type="InterPro" id="IPR009057">
    <property type="entry name" value="Homeodomain-like_sf"/>
</dbReference>
<dbReference type="SUPFAM" id="SSF48498">
    <property type="entry name" value="Tetracyclin repressor-like, C-terminal domain"/>
    <property type="match status" value="1"/>
</dbReference>
<dbReference type="PANTHER" id="PTHR30055">
    <property type="entry name" value="HTH-TYPE TRANSCRIPTIONAL REGULATOR RUTR"/>
    <property type="match status" value="1"/>
</dbReference>
<keyword evidence="6" id="KW-1185">Reference proteome</keyword>
<protein>
    <submittedName>
        <fullName evidence="5">TetR family transcriptional regulator</fullName>
    </submittedName>
</protein>
<dbReference type="GO" id="GO:0045892">
    <property type="term" value="P:negative regulation of DNA-templated transcription"/>
    <property type="evidence" value="ECO:0007669"/>
    <property type="project" value="InterPro"/>
</dbReference>
<dbReference type="Gene3D" id="1.10.357.10">
    <property type="entry name" value="Tetracycline Repressor, domain 2"/>
    <property type="match status" value="1"/>
</dbReference>
<sequence>MTEDIRRDEAPGETHSGDSTATSGRSSGKTGQIRARNKARIISAAEEVFAAKGYAGATTAEIATRAGLPKANVHYYFSTKEAIYRAVIDNILDLWLEPFQRITEDDDPAEALAIYIRTKVMLSRDKPLASRIYANEIIRGAPILADYLGTDLREWVAEKSEVLRKWADKGLMDPVEPAHLLFLIWASTQHYADFQAQAKAVLHHRDLTEEDFETAVQTITRVVLKGCGVKTG</sequence>
<reference evidence="5 6" key="1">
    <citation type="submission" date="2019-06" db="EMBL/GenBank/DDBJ databases">
        <title>Whole genome sequence for Rhodospirillaceae sp. R148.</title>
        <authorList>
            <person name="Wang G."/>
        </authorList>
    </citation>
    <scope>NUCLEOTIDE SEQUENCE [LARGE SCALE GENOMIC DNA]</scope>
    <source>
        <strain evidence="5 6">R148</strain>
    </source>
</reference>
<dbReference type="GO" id="GO:0000976">
    <property type="term" value="F:transcription cis-regulatory region binding"/>
    <property type="evidence" value="ECO:0007669"/>
    <property type="project" value="TreeGrafter"/>
</dbReference>
<dbReference type="PROSITE" id="PS50977">
    <property type="entry name" value="HTH_TETR_2"/>
    <property type="match status" value="1"/>
</dbReference>
<dbReference type="Gene3D" id="1.10.10.60">
    <property type="entry name" value="Homeodomain-like"/>
    <property type="match status" value="1"/>
</dbReference>
<dbReference type="InterPro" id="IPR013573">
    <property type="entry name" value="Tscrpt_reg_YcdC_C"/>
</dbReference>
<feature type="compositionally biased region" description="Polar residues" evidence="3">
    <location>
        <begin position="17"/>
        <end position="30"/>
    </location>
</feature>
<accession>A0A545TKM6</accession>
<comment type="caution">
    <text evidence="5">The sequence shown here is derived from an EMBL/GenBank/DDBJ whole genome shotgun (WGS) entry which is preliminary data.</text>
</comment>
<dbReference type="PANTHER" id="PTHR30055:SF196">
    <property type="entry name" value="HTH-TYPE TRANSCRIPTIONAL REGULATOR RUTR"/>
    <property type="match status" value="1"/>
</dbReference>
<dbReference type="PRINTS" id="PR00455">
    <property type="entry name" value="HTHTETR"/>
</dbReference>
<dbReference type="GO" id="GO:0003700">
    <property type="term" value="F:DNA-binding transcription factor activity"/>
    <property type="evidence" value="ECO:0007669"/>
    <property type="project" value="TreeGrafter"/>
</dbReference>
<dbReference type="Proteomes" id="UP000315252">
    <property type="component" value="Unassembled WGS sequence"/>
</dbReference>
<dbReference type="RefSeq" id="WP_142898125.1">
    <property type="nucleotide sequence ID" value="NZ_ML660058.1"/>
</dbReference>
<gene>
    <name evidence="5" type="ORF">FKG95_19675</name>
</gene>
<evidence type="ECO:0000259" key="4">
    <source>
        <dbReference type="PROSITE" id="PS50977"/>
    </source>
</evidence>
<dbReference type="OrthoDB" id="2356263at2"/>
<keyword evidence="1 2" id="KW-0238">DNA-binding</keyword>
<organism evidence="5 6">
    <name type="scientific">Denitrobaculum tricleocarpae</name>
    <dbReference type="NCBI Taxonomy" id="2591009"/>
    <lineage>
        <taxon>Bacteria</taxon>
        <taxon>Pseudomonadati</taxon>
        <taxon>Pseudomonadota</taxon>
        <taxon>Alphaproteobacteria</taxon>
        <taxon>Rhodospirillales</taxon>
        <taxon>Rhodospirillaceae</taxon>
        <taxon>Denitrobaculum</taxon>
    </lineage>
</organism>
<name>A0A545TKM6_9PROT</name>
<evidence type="ECO:0000256" key="1">
    <source>
        <dbReference type="ARBA" id="ARBA00023125"/>
    </source>
</evidence>
<dbReference type="SUPFAM" id="SSF46689">
    <property type="entry name" value="Homeodomain-like"/>
    <property type="match status" value="1"/>
</dbReference>
<dbReference type="Pfam" id="PF08362">
    <property type="entry name" value="TetR_C_3"/>
    <property type="match status" value="1"/>
</dbReference>
<feature type="compositionally biased region" description="Basic and acidic residues" evidence="3">
    <location>
        <begin position="1"/>
        <end position="16"/>
    </location>
</feature>
<proteinExistence type="predicted"/>
<dbReference type="InterPro" id="IPR036271">
    <property type="entry name" value="Tet_transcr_reg_TetR-rel_C_sf"/>
</dbReference>
<evidence type="ECO:0000313" key="6">
    <source>
        <dbReference type="Proteomes" id="UP000315252"/>
    </source>
</evidence>
<dbReference type="EMBL" id="VHSH01000007">
    <property type="protein sequence ID" value="TQV77782.1"/>
    <property type="molecule type" value="Genomic_DNA"/>
</dbReference>
<evidence type="ECO:0000313" key="5">
    <source>
        <dbReference type="EMBL" id="TQV77782.1"/>
    </source>
</evidence>